<dbReference type="AlphaFoldDB" id="A0A7J8INB8"/>
<evidence type="ECO:0000313" key="3">
    <source>
        <dbReference type="Proteomes" id="UP000593571"/>
    </source>
</evidence>
<comment type="caution">
    <text evidence="2">The sequence shown here is derived from an EMBL/GenBank/DDBJ whole genome shotgun (WGS) entry which is preliminary data.</text>
</comment>
<keyword evidence="3" id="KW-1185">Reference proteome</keyword>
<gene>
    <name evidence="2" type="ORF">HJG63_010774</name>
</gene>
<dbReference type="Proteomes" id="UP000593571">
    <property type="component" value="Unassembled WGS sequence"/>
</dbReference>
<reference evidence="2 3" key="1">
    <citation type="journal article" date="2020" name="Nature">
        <title>Six reference-quality genomes reveal evolution of bat adaptations.</title>
        <authorList>
            <person name="Jebb D."/>
            <person name="Huang Z."/>
            <person name="Pippel M."/>
            <person name="Hughes G.M."/>
            <person name="Lavrichenko K."/>
            <person name="Devanna P."/>
            <person name="Winkler S."/>
            <person name="Jermiin L.S."/>
            <person name="Skirmuntt E.C."/>
            <person name="Katzourakis A."/>
            <person name="Burkitt-Gray L."/>
            <person name="Ray D.A."/>
            <person name="Sullivan K.A.M."/>
            <person name="Roscito J.G."/>
            <person name="Kirilenko B.M."/>
            <person name="Davalos L.M."/>
            <person name="Corthals A.P."/>
            <person name="Power M.L."/>
            <person name="Jones G."/>
            <person name="Ransome R.D."/>
            <person name="Dechmann D.K.N."/>
            <person name="Locatelli A.G."/>
            <person name="Puechmaille S.J."/>
            <person name="Fedrigo O."/>
            <person name="Jarvis E.D."/>
            <person name="Hiller M."/>
            <person name="Vernes S.C."/>
            <person name="Myers E.W."/>
            <person name="Teeling E.C."/>
        </authorList>
    </citation>
    <scope>NUCLEOTIDE SEQUENCE [LARGE SCALE GENOMIC DNA]</scope>
    <source>
        <strain evidence="2">MRouAeg1</strain>
        <tissue evidence="2">Muscle</tissue>
    </source>
</reference>
<feature type="compositionally biased region" description="Polar residues" evidence="1">
    <location>
        <begin position="125"/>
        <end position="134"/>
    </location>
</feature>
<proteinExistence type="predicted"/>
<organism evidence="2 3">
    <name type="scientific">Rousettus aegyptiacus</name>
    <name type="common">Egyptian fruit bat</name>
    <name type="synonym">Pteropus aegyptiacus</name>
    <dbReference type="NCBI Taxonomy" id="9407"/>
    <lineage>
        <taxon>Eukaryota</taxon>
        <taxon>Metazoa</taxon>
        <taxon>Chordata</taxon>
        <taxon>Craniata</taxon>
        <taxon>Vertebrata</taxon>
        <taxon>Euteleostomi</taxon>
        <taxon>Mammalia</taxon>
        <taxon>Eutheria</taxon>
        <taxon>Laurasiatheria</taxon>
        <taxon>Chiroptera</taxon>
        <taxon>Yinpterochiroptera</taxon>
        <taxon>Pteropodoidea</taxon>
        <taxon>Pteropodidae</taxon>
        <taxon>Rousettinae</taxon>
        <taxon>Rousettus</taxon>
    </lineage>
</organism>
<feature type="region of interest" description="Disordered" evidence="1">
    <location>
        <begin position="102"/>
        <end position="134"/>
    </location>
</feature>
<dbReference type="EMBL" id="JACASE010000003">
    <property type="protein sequence ID" value="KAF6485639.1"/>
    <property type="molecule type" value="Genomic_DNA"/>
</dbReference>
<name>A0A7J8INB8_ROUAE</name>
<sequence>MRSHTESNPVPYGKPSRVGHLYVTLIPSPRALRGEAEGPCSRVASGTRRWAVLGCPRTELGTEAIRAVFTLQSPQLEVDPQGRKHHGAQWPLPECPKVVARHAQLGPDRLSASPRKISSWGRPPTHSSNTQPQD</sequence>
<accession>A0A7J8INB8</accession>
<evidence type="ECO:0000256" key="1">
    <source>
        <dbReference type="SAM" id="MobiDB-lite"/>
    </source>
</evidence>
<evidence type="ECO:0000313" key="2">
    <source>
        <dbReference type="EMBL" id="KAF6485639.1"/>
    </source>
</evidence>
<protein>
    <submittedName>
        <fullName evidence="2">Uncharacterized protein</fullName>
    </submittedName>
</protein>